<evidence type="ECO:0000256" key="3">
    <source>
        <dbReference type="ARBA" id="ARBA00022723"/>
    </source>
</evidence>
<dbReference type="Proteomes" id="UP000799779">
    <property type="component" value="Unassembled WGS sequence"/>
</dbReference>
<dbReference type="InterPro" id="IPR011032">
    <property type="entry name" value="GroES-like_sf"/>
</dbReference>
<keyword evidence="8" id="KW-1185">Reference proteome</keyword>
<name>A0A6A5W5Y2_9PLEO</name>
<evidence type="ECO:0000259" key="6">
    <source>
        <dbReference type="SMART" id="SM00829"/>
    </source>
</evidence>
<dbReference type="SMART" id="SM00829">
    <property type="entry name" value="PKS_ER"/>
    <property type="match status" value="1"/>
</dbReference>
<evidence type="ECO:0000256" key="4">
    <source>
        <dbReference type="ARBA" id="ARBA00022833"/>
    </source>
</evidence>
<dbReference type="GO" id="GO:0005737">
    <property type="term" value="C:cytoplasm"/>
    <property type="evidence" value="ECO:0007669"/>
    <property type="project" value="TreeGrafter"/>
</dbReference>
<feature type="domain" description="Enoyl reductase (ER)" evidence="6">
    <location>
        <begin position="8"/>
        <end position="354"/>
    </location>
</feature>
<protein>
    <submittedName>
        <fullName evidence="7">Threonine dehydrogenase</fullName>
    </submittedName>
</protein>
<dbReference type="InterPro" id="IPR036291">
    <property type="entry name" value="NAD(P)-bd_dom_sf"/>
</dbReference>
<dbReference type="InterPro" id="IPR013154">
    <property type="entry name" value="ADH-like_N"/>
</dbReference>
<keyword evidence="3" id="KW-0479">Metal-binding</keyword>
<dbReference type="CDD" id="cd08233">
    <property type="entry name" value="butanediol_DH_like"/>
    <property type="match status" value="1"/>
</dbReference>
<evidence type="ECO:0000313" key="8">
    <source>
        <dbReference type="Proteomes" id="UP000799779"/>
    </source>
</evidence>
<dbReference type="GO" id="GO:0000721">
    <property type="term" value="F:(R,R)-butanediol dehydrogenase activity"/>
    <property type="evidence" value="ECO:0007669"/>
    <property type="project" value="TreeGrafter"/>
</dbReference>
<dbReference type="OrthoDB" id="3941538at2759"/>
<dbReference type="GO" id="GO:0046872">
    <property type="term" value="F:metal ion binding"/>
    <property type="evidence" value="ECO:0007669"/>
    <property type="project" value="UniProtKB-KW"/>
</dbReference>
<reference evidence="7" key="1">
    <citation type="journal article" date="2020" name="Stud. Mycol.">
        <title>101 Dothideomycetes genomes: a test case for predicting lifestyles and emergence of pathogens.</title>
        <authorList>
            <person name="Haridas S."/>
            <person name="Albert R."/>
            <person name="Binder M."/>
            <person name="Bloem J."/>
            <person name="Labutti K."/>
            <person name="Salamov A."/>
            <person name="Andreopoulos B."/>
            <person name="Baker S."/>
            <person name="Barry K."/>
            <person name="Bills G."/>
            <person name="Bluhm B."/>
            <person name="Cannon C."/>
            <person name="Castanera R."/>
            <person name="Culley D."/>
            <person name="Daum C."/>
            <person name="Ezra D."/>
            <person name="Gonzalez J."/>
            <person name="Henrissat B."/>
            <person name="Kuo A."/>
            <person name="Liang C."/>
            <person name="Lipzen A."/>
            <person name="Lutzoni F."/>
            <person name="Magnuson J."/>
            <person name="Mondo S."/>
            <person name="Nolan M."/>
            <person name="Ohm R."/>
            <person name="Pangilinan J."/>
            <person name="Park H.-J."/>
            <person name="Ramirez L."/>
            <person name="Alfaro M."/>
            <person name="Sun H."/>
            <person name="Tritt A."/>
            <person name="Yoshinaga Y."/>
            <person name="Zwiers L.-H."/>
            <person name="Turgeon B."/>
            <person name="Goodwin S."/>
            <person name="Spatafora J."/>
            <person name="Crous P."/>
            <person name="Grigoriev I."/>
        </authorList>
    </citation>
    <scope>NUCLEOTIDE SEQUENCE</scope>
    <source>
        <strain evidence="7">CBS 123094</strain>
    </source>
</reference>
<evidence type="ECO:0000256" key="2">
    <source>
        <dbReference type="ARBA" id="ARBA00008072"/>
    </source>
</evidence>
<comment type="cofactor">
    <cofactor evidence="1">
        <name>Zn(2+)</name>
        <dbReference type="ChEBI" id="CHEBI:29105"/>
    </cofactor>
</comment>
<gene>
    <name evidence="7" type="ORF">P154DRAFT_622562</name>
</gene>
<proteinExistence type="inferred from homology"/>
<dbReference type="Pfam" id="PF00107">
    <property type="entry name" value="ADH_zinc_N"/>
    <property type="match status" value="1"/>
</dbReference>
<keyword evidence="5" id="KW-0560">Oxidoreductase</keyword>
<dbReference type="PANTHER" id="PTHR43161:SF23">
    <property type="entry name" value="(R,R)-BUTANEDIOL DEHYDROGENASE-RELATED"/>
    <property type="match status" value="1"/>
</dbReference>
<dbReference type="InterPro" id="IPR020843">
    <property type="entry name" value="ER"/>
</dbReference>
<dbReference type="InterPro" id="IPR013149">
    <property type="entry name" value="ADH-like_C"/>
</dbReference>
<dbReference type="EMBL" id="ML977615">
    <property type="protein sequence ID" value="KAF1997283.1"/>
    <property type="molecule type" value="Genomic_DNA"/>
</dbReference>
<organism evidence="7 8">
    <name type="scientific">Amniculicola lignicola CBS 123094</name>
    <dbReference type="NCBI Taxonomy" id="1392246"/>
    <lineage>
        <taxon>Eukaryota</taxon>
        <taxon>Fungi</taxon>
        <taxon>Dikarya</taxon>
        <taxon>Ascomycota</taxon>
        <taxon>Pezizomycotina</taxon>
        <taxon>Dothideomycetes</taxon>
        <taxon>Pleosporomycetidae</taxon>
        <taxon>Pleosporales</taxon>
        <taxon>Amniculicolaceae</taxon>
        <taxon>Amniculicola</taxon>
    </lineage>
</organism>
<keyword evidence="4" id="KW-0862">Zinc</keyword>
<comment type="similarity">
    <text evidence="2">Belongs to the zinc-containing alcohol dehydrogenase family.</text>
</comment>
<dbReference type="Gene3D" id="3.90.180.10">
    <property type="entry name" value="Medium-chain alcohol dehydrogenases, catalytic domain"/>
    <property type="match status" value="1"/>
</dbReference>
<dbReference type="AlphaFoldDB" id="A0A6A5W5Y2"/>
<evidence type="ECO:0000256" key="1">
    <source>
        <dbReference type="ARBA" id="ARBA00001947"/>
    </source>
</evidence>
<accession>A0A6A5W5Y2</accession>
<dbReference type="GO" id="GO:0034079">
    <property type="term" value="P:butanediol biosynthetic process"/>
    <property type="evidence" value="ECO:0007669"/>
    <property type="project" value="TreeGrafter"/>
</dbReference>
<dbReference type="Gene3D" id="3.40.50.720">
    <property type="entry name" value="NAD(P)-binding Rossmann-like Domain"/>
    <property type="match status" value="1"/>
</dbReference>
<evidence type="ECO:0000256" key="5">
    <source>
        <dbReference type="ARBA" id="ARBA00023002"/>
    </source>
</evidence>
<dbReference type="SUPFAM" id="SSF51735">
    <property type="entry name" value="NAD(P)-binding Rossmann-fold domains"/>
    <property type="match status" value="1"/>
</dbReference>
<dbReference type="SUPFAM" id="SSF50129">
    <property type="entry name" value="GroES-like"/>
    <property type="match status" value="1"/>
</dbReference>
<sequence length="361" mass="39242">MKAAQFFGSRDIRVVDVPKPEPKENEALVAIEWCGICGSDLHEYLIGPASIPQKGHPHPVTKETLPVTMGHEFCGRIIQAPPSSSLSPGQAVMVDPRIHCKSCSRCAATHTHACHTWGFKGLSGSGGGFSETIAVDAGLCYPLPDSVDLKLACLIEPLAVAWHAIMISGIDKESWAGKTVLVLGGGPVGIAHIYVLRALGCDKIFVSEPTAARAAQNKEIADEVINPVKENVGDRCRKLTGGEGVDVVFDCAGVQRAMDAGMDALRFRGTYMNVAAWETQMVAPWVPLMMKELTIKSSMAYNDRHFKETVDTFIAGRFKGIENMVTSRIYIDDISTKGFDELVTNKDKHIKILVTTHRDKL</sequence>
<evidence type="ECO:0000313" key="7">
    <source>
        <dbReference type="EMBL" id="KAF1997283.1"/>
    </source>
</evidence>
<dbReference type="PANTHER" id="PTHR43161">
    <property type="entry name" value="SORBITOL DEHYDROGENASE"/>
    <property type="match status" value="1"/>
</dbReference>
<dbReference type="Pfam" id="PF08240">
    <property type="entry name" value="ADH_N"/>
    <property type="match status" value="1"/>
</dbReference>